<keyword evidence="5" id="KW-0488">Methylation</keyword>
<keyword evidence="7 10" id="KW-0812">Transmembrane</keyword>
<keyword evidence="8 10" id="KW-1133">Transmembrane helix</keyword>
<evidence type="ECO:0000256" key="5">
    <source>
        <dbReference type="ARBA" id="ARBA00022481"/>
    </source>
</evidence>
<accession>A0A5S9R078</accession>
<feature type="transmembrane region" description="Helical" evidence="10">
    <location>
        <begin position="12"/>
        <end position="31"/>
    </location>
</feature>
<proteinExistence type="inferred from homology"/>
<reference evidence="12 13" key="1">
    <citation type="submission" date="2019-11" db="EMBL/GenBank/DDBJ databases">
        <authorList>
            <person name="Holert J."/>
        </authorList>
    </citation>
    <scope>NUCLEOTIDE SEQUENCE [LARGE SCALE GENOMIC DNA]</scope>
    <source>
        <strain evidence="12">SB11_3</strain>
    </source>
</reference>
<dbReference type="Gene3D" id="3.30.700.10">
    <property type="entry name" value="Glycoprotein, Type 4 Pilin"/>
    <property type="match status" value="1"/>
</dbReference>
<dbReference type="InterPro" id="IPR013545">
    <property type="entry name" value="T2SS_protein-GspG_C"/>
</dbReference>
<keyword evidence="13" id="KW-1185">Reference proteome</keyword>
<evidence type="ECO:0000256" key="9">
    <source>
        <dbReference type="ARBA" id="ARBA00023136"/>
    </source>
</evidence>
<evidence type="ECO:0000256" key="8">
    <source>
        <dbReference type="ARBA" id="ARBA00022989"/>
    </source>
</evidence>
<dbReference type="Pfam" id="PF08334">
    <property type="entry name" value="T2SSG"/>
    <property type="match status" value="1"/>
</dbReference>
<sequence>MKRSQGFSLIEIMVVLVIIGMLAGIVGPRVLGTAEDARKKKVQADFANIETSLKLYKLDNYVYPSTEQGLDALVSETTIEPVPRNFKNGGYMEKLPRDPWGNDYLYLSPGEHGEYDIYTLGADGSIGGEGEAADMGNWEERN</sequence>
<gene>
    <name evidence="12" type="primary">epsG</name>
    <name evidence="12" type="ORF">OPDIPICF_03687</name>
</gene>
<evidence type="ECO:0000256" key="6">
    <source>
        <dbReference type="ARBA" id="ARBA00022519"/>
    </source>
</evidence>
<dbReference type="InterPro" id="IPR012902">
    <property type="entry name" value="N_methyl_site"/>
</dbReference>
<evidence type="ECO:0000256" key="10">
    <source>
        <dbReference type="SAM" id="Phobius"/>
    </source>
</evidence>
<comment type="similarity">
    <text evidence="2">Belongs to the GSP G family.</text>
</comment>
<evidence type="ECO:0000256" key="4">
    <source>
        <dbReference type="ARBA" id="ARBA00022475"/>
    </source>
</evidence>
<dbReference type="Proteomes" id="UP000441399">
    <property type="component" value="Unassembled WGS sequence"/>
</dbReference>
<organism evidence="12 13">
    <name type="scientific">BD1-7 clade bacterium</name>
    <dbReference type="NCBI Taxonomy" id="2029982"/>
    <lineage>
        <taxon>Bacteria</taxon>
        <taxon>Pseudomonadati</taxon>
        <taxon>Pseudomonadota</taxon>
        <taxon>Gammaproteobacteria</taxon>
        <taxon>Cellvibrionales</taxon>
        <taxon>Spongiibacteraceae</taxon>
        <taxon>BD1-7 clade</taxon>
    </lineage>
</organism>
<evidence type="ECO:0000256" key="1">
    <source>
        <dbReference type="ARBA" id="ARBA00004377"/>
    </source>
</evidence>
<dbReference type="InterPro" id="IPR045584">
    <property type="entry name" value="Pilin-like"/>
</dbReference>
<dbReference type="PROSITE" id="PS00409">
    <property type="entry name" value="PROKAR_NTER_METHYL"/>
    <property type="match status" value="1"/>
</dbReference>
<keyword evidence="6" id="KW-0997">Cell inner membrane</keyword>
<feature type="domain" description="Type II secretion system protein GspG C-terminal" evidence="11">
    <location>
        <begin position="29"/>
        <end position="138"/>
    </location>
</feature>
<name>A0A5S9R078_9GAMM</name>
<comment type="subcellular location">
    <subcellularLocation>
        <location evidence="1">Cell inner membrane</location>
        <topology evidence="1">Single-pass membrane protein</topology>
    </subcellularLocation>
</comment>
<dbReference type="NCBIfam" id="TIGR02532">
    <property type="entry name" value="IV_pilin_GFxxxE"/>
    <property type="match status" value="1"/>
</dbReference>
<evidence type="ECO:0000256" key="7">
    <source>
        <dbReference type="ARBA" id="ARBA00022692"/>
    </source>
</evidence>
<keyword evidence="4" id="KW-1003">Cell membrane</keyword>
<dbReference type="AlphaFoldDB" id="A0A5S9R078"/>
<dbReference type="EMBL" id="CACSIO010000062">
    <property type="protein sequence ID" value="CAA0125883.1"/>
    <property type="molecule type" value="Genomic_DNA"/>
</dbReference>
<protein>
    <recommendedName>
        <fullName evidence="3">Type II secretion system core protein G</fullName>
    </recommendedName>
</protein>
<dbReference type="InterPro" id="IPR000983">
    <property type="entry name" value="Bac_GSPG_pilin"/>
</dbReference>
<dbReference type="SUPFAM" id="SSF54523">
    <property type="entry name" value="Pili subunits"/>
    <property type="match status" value="1"/>
</dbReference>
<dbReference type="NCBIfam" id="TIGR01710">
    <property type="entry name" value="typeII_sec_gspG"/>
    <property type="match status" value="1"/>
</dbReference>
<keyword evidence="9 10" id="KW-0472">Membrane</keyword>
<dbReference type="PANTHER" id="PTHR30093">
    <property type="entry name" value="GENERAL SECRETION PATHWAY PROTEIN G"/>
    <property type="match status" value="1"/>
</dbReference>
<dbReference type="InterPro" id="IPR010054">
    <property type="entry name" value="Type2_sec_GspG"/>
</dbReference>
<dbReference type="GO" id="GO:0015627">
    <property type="term" value="C:type II protein secretion system complex"/>
    <property type="evidence" value="ECO:0007669"/>
    <property type="project" value="InterPro"/>
</dbReference>
<evidence type="ECO:0000256" key="3">
    <source>
        <dbReference type="ARBA" id="ARBA00020042"/>
    </source>
</evidence>
<evidence type="ECO:0000313" key="12">
    <source>
        <dbReference type="EMBL" id="CAA0125883.1"/>
    </source>
</evidence>
<dbReference type="PANTHER" id="PTHR30093:SF44">
    <property type="entry name" value="TYPE II SECRETION SYSTEM CORE PROTEIN G"/>
    <property type="match status" value="1"/>
</dbReference>
<dbReference type="GO" id="GO:0015628">
    <property type="term" value="P:protein secretion by the type II secretion system"/>
    <property type="evidence" value="ECO:0007669"/>
    <property type="project" value="InterPro"/>
</dbReference>
<dbReference type="Pfam" id="PF07963">
    <property type="entry name" value="N_methyl"/>
    <property type="match status" value="1"/>
</dbReference>
<dbReference type="PRINTS" id="PR00813">
    <property type="entry name" value="BCTERIALGSPG"/>
</dbReference>
<evidence type="ECO:0000313" key="13">
    <source>
        <dbReference type="Proteomes" id="UP000441399"/>
    </source>
</evidence>
<dbReference type="GO" id="GO:0005886">
    <property type="term" value="C:plasma membrane"/>
    <property type="evidence" value="ECO:0007669"/>
    <property type="project" value="UniProtKB-SubCell"/>
</dbReference>
<evidence type="ECO:0000256" key="2">
    <source>
        <dbReference type="ARBA" id="ARBA00009984"/>
    </source>
</evidence>
<evidence type="ECO:0000259" key="11">
    <source>
        <dbReference type="Pfam" id="PF08334"/>
    </source>
</evidence>